<reference evidence="1 2" key="1">
    <citation type="submission" date="2020-04" db="EMBL/GenBank/DDBJ databases">
        <authorList>
            <person name="Hitch T.C.A."/>
            <person name="Wylensek D."/>
            <person name="Clavel T."/>
        </authorList>
    </citation>
    <scope>NUCLEOTIDE SEQUENCE [LARGE SCALE GENOMIC DNA]</scope>
    <source>
        <strain evidence="1 2">WCA-386-APC-4I</strain>
    </source>
</reference>
<gene>
    <name evidence="1" type="ORF">HF865_00675</name>
</gene>
<evidence type="ECO:0000313" key="1">
    <source>
        <dbReference type="EMBL" id="NME21245.1"/>
    </source>
</evidence>
<organism evidence="1 2">
    <name type="scientific">Limosilactobacillus reuteri</name>
    <name type="common">Lactobacillus reuteri</name>
    <dbReference type="NCBI Taxonomy" id="1598"/>
    <lineage>
        <taxon>Bacteria</taxon>
        <taxon>Bacillati</taxon>
        <taxon>Bacillota</taxon>
        <taxon>Bacilli</taxon>
        <taxon>Lactobacillales</taxon>
        <taxon>Lactobacillaceae</taxon>
        <taxon>Limosilactobacillus</taxon>
    </lineage>
</organism>
<dbReference type="EMBL" id="JABAFN010000001">
    <property type="protein sequence ID" value="NME21245.1"/>
    <property type="molecule type" value="Genomic_DNA"/>
</dbReference>
<name>A0AAW9ZFV9_LIMRT</name>
<dbReference type="RefSeq" id="WP_170090550.1">
    <property type="nucleotide sequence ID" value="NZ_CP065330.1"/>
</dbReference>
<sequence>MKEKIQFEDQKIDSLVNILRSIALGKSDLDDGEIIKRTVTSLNNYADLIIADTDKLPISDEQVSILKNTIKEVVPIIRRSYLTIKERCNKADKNKALATEFAMNFWECHNYRACVNLLGIFNDYQVYKYADTKYLKISGIGVRGALTMEPSKISNAGEKLISDGVFSISLKPHDNHLYLATEWEVVTRDIPFFKKSVTFNRIDKITSNVISKMTLGDYKEAMKWLLCACAKALIVVKDTREPLFIEPNPVNFRKYIVISEAR</sequence>
<proteinExistence type="predicted"/>
<evidence type="ECO:0000313" key="2">
    <source>
        <dbReference type="Proteomes" id="UP000587270"/>
    </source>
</evidence>
<protein>
    <submittedName>
        <fullName evidence="1">Uncharacterized protein</fullName>
    </submittedName>
</protein>
<accession>A0AAW9ZFV9</accession>
<comment type="caution">
    <text evidence="1">The sequence shown here is derived from an EMBL/GenBank/DDBJ whole genome shotgun (WGS) entry which is preliminary data.</text>
</comment>
<dbReference type="AlphaFoldDB" id="A0AAW9ZFV9"/>
<dbReference type="Proteomes" id="UP000587270">
    <property type="component" value="Unassembled WGS sequence"/>
</dbReference>